<dbReference type="EMBL" id="JAPZBT010000004">
    <property type="protein sequence ID" value="KAJ5360772.1"/>
    <property type="molecule type" value="Genomic_DNA"/>
</dbReference>
<evidence type="ECO:0000313" key="2">
    <source>
        <dbReference type="Proteomes" id="UP001147752"/>
    </source>
</evidence>
<proteinExistence type="predicted"/>
<reference evidence="1" key="1">
    <citation type="submission" date="2022-12" db="EMBL/GenBank/DDBJ databases">
        <authorList>
            <person name="Petersen C."/>
        </authorList>
    </citation>
    <scope>NUCLEOTIDE SEQUENCE</scope>
    <source>
        <strain evidence="1">IBT 3081</strain>
    </source>
</reference>
<dbReference type="Proteomes" id="UP001147752">
    <property type="component" value="Unassembled WGS sequence"/>
</dbReference>
<keyword evidence="2" id="KW-1185">Reference proteome</keyword>
<organism evidence="1 2">
    <name type="scientific">Penicillium concentricum</name>
    <dbReference type="NCBI Taxonomy" id="293559"/>
    <lineage>
        <taxon>Eukaryota</taxon>
        <taxon>Fungi</taxon>
        <taxon>Dikarya</taxon>
        <taxon>Ascomycota</taxon>
        <taxon>Pezizomycotina</taxon>
        <taxon>Eurotiomycetes</taxon>
        <taxon>Eurotiomycetidae</taxon>
        <taxon>Eurotiales</taxon>
        <taxon>Aspergillaceae</taxon>
        <taxon>Penicillium</taxon>
    </lineage>
</organism>
<name>A0A9W9RI86_9EURO</name>
<reference evidence="1" key="2">
    <citation type="journal article" date="2023" name="IMA Fungus">
        <title>Comparative genomic study of the Penicillium genus elucidates a diverse pangenome and 15 lateral gene transfer events.</title>
        <authorList>
            <person name="Petersen C."/>
            <person name="Sorensen T."/>
            <person name="Nielsen M.R."/>
            <person name="Sondergaard T.E."/>
            <person name="Sorensen J.L."/>
            <person name="Fitzpatrick D.A."/>
            <person name="Frisvad J.C."/>
            <person name="Nielsen K.L."/>
        </authorList>
    </citation>
    <scope>NUCLEOTIDE SEQUENCE</scope>
    <source>
        <strain evidence="1">IBT 3081</strain>
    </source>
</reference>
<comment type="caution">
    <text evidence="1">The sequence shown here is derived from an EMBL/GenBank/DDBJ whole genome shotgun (WGS) entry which is preliminary data.</text>
</comment>
<accession>A0A9W9RI86</accession>
<dbReference type="AlphaFoldDB" id="A0A9W9RI86"/>
<evidence type="ECO:0000313" key="1">
    <source>
        <dbReference type="EMBL" id="KAJ5360772.1"/>
    </source>
</evidence>
<dbReference type="RefSeq" id="XP_056576258.1">
    <property type="nucleotide sequence ID" value="XM_056727686.1"/>
</dbReference>
<sequence>MCNQQAATLIRHPFWKAVIGNPGEIHDIGTFQGYLHSWSDWTLFEAHLTWAILSNRAKSHI</sequence>
<gene>
    <name evidence="1" type="ORF">N7517_009963</name>
</gene>
<protein>
    <submittedName>
        <fullName evidence="1">Uncharacterized protein</fullName>
    </submittedName>
</protein>
<dbReference type="GeneID" id="81466869"/>